<name>A0A256EZ52_9HYPH</name>
<protein>
    <submittedName>
        <fullName evidence="1">Uncharacterized protein</fullName>
    </submittedName>
</protein>
<keyword evidence="2" id="KW-1185">Reference proteome</keyword>
<comment type="caution">
    <text evidence="1">The sequence shown here is derived from an EMBL/GenBank/DDBJ whole genome shotgun (WGS) entry which is preliminary data.</text>
</comment>
<organism evidence="1 2">
    <name type="scientific">Brucella thiophenivorans</name>
    <dbReference type="NCBI Taxonomy" id="571255"/>
    <lineage>
        <taxon>Bacteria</taxon>
        <taxon>Pseudomonadati</taxon>
        <taxon>Pseudomonadota</taxon>
        <taxon>Alphaproteobacteria</taxon>
        <taxon>Hyphomicrobiales</taxon>
        <taxon>Brucellaceae</taxon>
        <taxon>Brucella/Ochrobactrum group</taxon>
        <taxon>Brucella</taxon>
    </lineage>
</organism>
<gene>
    <name evidence="1" type="ORF">CEV31_4172</name>
</gene>
<dbReference type="Proteomes" id="UP000215590">
    <property type="component" value="Unassembled WGS sequence"/>
</dbReference>
<evidence type="ECO:0000313" key="2">
    <source>
        <dbReference type="Proteomes" id="UP000215590"/>
    </source>
</evidence>
<reference evidence="1 2" key="1">
    <citation type="submission" date="2017-07" db="EMBL/GenBank/DDBJ databases">
        <title>Phylogenetic study on the rhizospheric bacterium Ochrobactrum sp. A44.</title>
        <authorList>
            <person name="Krzyzanowska D.M."/>
            <person name="Ossowicki A."/>
            <person name="Rajewska M."/>
            <person name="Maciag T."/>
            <person name="Kaczynski Z."/>
            <person name="Czerwicka M."/>
            <person name="Jafra S."/>
        </authorList>
    </citation>
    <scope>NUCLEOTIDE SEQUENCE [LARGE SCALE GENOMIC DNA]</scope>
    <source>
        <strain evidence="1 2">DSM 7216</strain>
    </source>
</reference>
<dbReference type="AlphaFoldDB" id="A0A256EZ52"/>
<dbReference type="EMBL" id="NNRJ01000076">
    <property type="protein sequence ID" value="OYR07441.1"/>
    <property type="molecule type" value="Genomic_DNA"/>
</dbReference>
<accession>A0A256EZ52</accession>
<evidence type="ECO:0000313" key="1">
    <source>
        <dbReference type="EMBL" id="OYR07441.1"/>
    </source>
</evidence>
<proteinExistence type="predicted"/>
<sequence>MTKSNRKFAGKLPVQKTACVRDVTQAELIIFFRASHEPLHAFRDALIVTNRVPRAAHQ</sequence>